<feature type="signal peptide" evidence="1">
    <location>
        <begin position="1"/>
        <end position="26"/>
    </location>
</feature>
<accession>A0A451AZM3</accession>
<protein>
    <submittedName>
        <fullName evidence="3">Uncharacterized protein</fullName>
    </submittedName>
</protein>
<sequence>MNRNPFGFSFFFVLLSILSSIAPAFAYAPLVTKQVFNMGSYTTVGGQTIPDVRIGWESYGTLNAAKDNVILIPPLLQLHQSRRRQVRLHRREFRLLGRHHRFRQGHRHGQVLCHLDRYAAQYPCL</sequence>
<evidence type="ECO:0000313" key="2">
    <source>
        <dbReference type="EMBL" id="VFK65408.1"/>
    </source>
</evidence>
<dbReference type="InterPro" id="IPR029058">
    <property type="entry name" value="AB_hydrolase_fold"/>
</dbReference>
<organism evidence="3">
    <name type="scientific">Candidatus Kentrum sp. UNK</name>
    <dbReference type="NCBI Taxonomy" id="2126344"/>
    <lineage>
        <taxon>Bacteria</taxon>
        <taxon>Pseudomonadati</taxon>
        <taxon>Pseudomonadota</taxon>
        <taxon>Gammaproteobacteria</taxon>
        <taxon>Candidatus Kentrum</taxon>
    </lineage>
</organism>
<dbReference type="AlphaFoldDB" id="A0A451AZM3"/>
<reference evidence="3" key="1">
    <citation type="submission" date="2019-02" db="EMBL/GenBank/DDBJ databases">
        <authorList>
            <person name="Gruber-Vodicka R. H."/>
            <person name="Seah K. B. B."/>
        </authorList>
    </citation>
    <scope>NUCLEOTIDE SEQUENCE</scope>
    <source>
        <strain evidence="3">BECK_BY19</strain>
        <strain evidence="2">BECK_BY8</strain>
    </source>
</reference>
<evidence type="ECO:0000313" key="3">
    <source>
        <dbReference type="EMBL" id="VFK71483.1"/>
    </source>
</evidence>
<keyword evidence="1" id="KW-0732">Signal</keyword>
<dbReference type="Gene3D" id="3.40.50.1820">
    <property type="entry name" value="alpha/beta hydrolase"/>
    <property type="match status" value="1"/>
</dbReference>
<dbReference type="EMBL" id="CAADGD010000068">
    <property type="protein sequence ID" value="VFK71483.1"/>
    <property type="molecule type" value="Genomic_DNA"/>
</dbReference>
<proteinExistence type="predicted"/>
<name>A0A451AZM3_9GAMM</name>
<dbReference type="EMBL" id="CAADFZ010000062">
    <property type="protein sequence ID" value="VFK65408.1"/>
    <property type="molecule type" value="Genomic_DNA"/>
</dbReference>
<evidence type="ECO:0000256" key="1">
    <source>
        <dbReference type="SAM" id="SignalP"/>
    </source>
</evidence>
<feature type="chain" id="PRO_5036354257" evidence="1">
    <location>
        <begin position="27"/>
        <end position="125"/>
    </location>
</feature>
<gene>
    <name evidence="2" type="ORF">BECKUNK1418G_GA0071005_106217</name>
    <name evidence="3" type="ORF">BECKUNK1418H_GA0071006_106817</name>
</gene>